<name>A0ABQ0LL91_MYCCL</name>
<sequence length="194" mass="21606">MGPLGNENLDAVDALDNKQPGHEQATHRCLELTRTRWYWMKMESDNDDALCMSSSRVFSSLASWADTSRAGAHPRRRLADPPAQFLPATRPSIDIALHRIASLRLSTTTTRQERAEQDGAATTKRVPHTRFAARPEPPGSSTTNYKESLRSRLLKSQSSGSSSECRARWSIAVLSPESAGRCESRRTHSRMVMV</sequence>
<organism evidence="2 3">
    <name type="scientific">Mycena chlorophos</name>
    <name type="common">Agaric fungus</name>
    <name type="synonym">Agaricus chlorophos</name>
    <dbReference type="NCBI Taxonomy" id="658473"/>
    <lineage>
        <taxon>Eukaryota</taxon>
        <taxon>Fungi</taxon>
        <taxon>Dikarya</taxon>
        <taxon>Basidiomycota</taxon>
        <taxon>Agaricomycotina</taxon>
        <taxon>Agaricomycetes</taxon>
        <taxon>Agaricomycetidae</taxon>
        <taxon>Agaricales</taxon>
        <taxon>Marasmiineae</taxon>
        <taxon>Mycenaceae</taxon>
        <taxon>Mycena</taxon>
    </lineage>
</organism>
<reference evidence="2" key="1">
    <citation type="submission" date="2014-09" db="EMBL/GenBank/DDBJ databases">
        <title>Genome sequence of the luminous mushroom Mycena chlorophos for searching fungal bioluminescence genes.</title>
        <authorList>
            <person name="Tanaka Y."/>
            <person name="Kasuga D."/>
            <person name="Oba Y."/>
            <person name="Hase S."/>
            <person name="Sato K."/>
            <person name="Oba Y."/>
            <person name="Sakakibara Y."/>
        </authorList>
    </citation>
    <scope>NUCLEOTIDE SEQUENCE</scope>
</reference>
<dbReference type="EMBL" id="DF847446">
    <property type="protein sequence ID" value="GAT51889.1"/>
    <property type="molecule type" value="Genomic_DNA"/>
</dbReference>
<evidence type="ECO:0000256" key="1">
    <source>
        <dbReference type="SAM" id="MobiDB-lite"/>
    </source>
</evidence>
<evidence type="ECO:0000313" key="2">
    <source>
        <dbReference type="EMBL" id="GAT51889.1"/>
    </source>
</evidence>
<protein>
    <submittedName>
        <fullName evidence="2">Uncharacterized protein</fullName>
    </submittedName>
</protein>
<feature type="region of interest" description="Disordered" evidence="1">
    <location>
        <begin position="107"/>
        <end position="157"/>
    </location>
</feature>
<proteinExistence type="predicted"/>
<gene>
    <name evidence="2" type="ORF">MCHLO_08992</name>
</gene>
<evidence type="ECO:0000313" key="3">
    <source>
        <dbReference type="Proteomes" id="UP000815677"/>
    </source>
</evidence>
<feature type="region of interest" description="Disordered" evidence="1">
    <location>
        <begin position="1"/>
        <end position="23"/>
    </location>
</feature>
<dbReference type="Proteomes" id="UP000815677">
    <property type="component" value="Unassembled WGS sequence"/>
</dbReference>
<keyword evidence="3" id="KW-1185">Reference proteome</keyword>
<accession>A0ABQ0LL91</accession>